<evidence type="ECO:0000313" key="3">
    <source>
        <dbReference type="Proteomes" id="UP000466307"/>
    </source>
</evidence>
<dbReference type="InterPro" id="IPR050464">
    <property type="entry name" value="Zeta_carotene_desat/Oxidored"/>
</dbReference>
<dbReference type="Gene3D" id="3.90.660.20">
    <property type="entry name" value="Protoporphyrinogen oxidase, mitochondrial, domain 2"/>
    <property type="match status" value="1"/>
</dbReference>
<proteinExistence type="predicted"/>
<evidence type="ECO:0000259" key="1">
    <source>
        <dbReference type="Pfam" id="PF01593"/>
    </source>
</evidence>
<dbReference type="Gene3D" id="3.50.50.60">
    <property type="entry name" value="FAD/NAD(P)-binding domain"/>
    <property type="match status" value="1"/>
</dbReference>
<comment type="caution">
    <text evidence="2">The sequence shown here is derived from an EMBL/GenBank/DDBJ whole genome shotgun (WGS) entry which is preliminary data.</text>
</comment>
<dbReference type="PANTHER" id="PTHR42923">
    <property type="entry name" value="PROTOPORPHYRINOGEN OXIDASE"/>
    <property type="match status" value="1"/>
</dbReference>
<evidence type="ECO:0000313" key="2">
    <source>
        <dbReference type="EMBL" id="NDK89768.1"/>
    </source>
</evidence>
<sequence>MTTSFNALRPPSIAVVGSGVAGLTAAHDLCEHARVTLFEADSRLGGHAHTHRIATPDGREVSVDSGFIVHNDRTYPTLLRLFDDLKIPSRETDMSMSVHSEISGLEYAGALGARGLFPTPRNLVRGRYLLMLGEIVRFHRAARRVLDSTGSDEPLDAFVARHRFSTYFLDNFLLPLVAAVWSCDSDTAAGYPARYLFTFLEHHGMLSVFGSPTWRTVEGGSITYVEAVADRVRDHGGRVVLSAPVRRIVDQGAGVEITAGGFGTGHFDAVVVATHPHQALDMLAAPTDAQRRVLGAIDYSAKSAVLHSDTSLLPHSARARAAWNYQIRTDQIRTDAPARTQTGSGVLDGSGVAVTYDLTRLMRLEVRSPRMLVTLGRTDLVDPGTVHAEMTYEHPVYTTRSVAAQACLPTIDSPAVRFAGAYHGWGFHEDGAASGAAAAHRILTDTILPAGSARTVLPAESESSLEMS</sequence>
<dbReference type="Gene3D" id="1.10.3110.10">
    <property type="entry name" value="protoporphyrinogen ix oxidase, domain 3"/>
    <property type="match status" value="1"/>
</dbReference>
<organism evidence="2 3">
    <name type="scientific">Gordonia desulfuricans</name>
    <dbReference type="NCBI Taxonomy" id="89051"/>
    <lineage>
        <taxon>Bacteria</taxon>
        <taxon>Bacillati</taxon>
        <taxon>Actinomycetota</taxon>
        <taxon>Actinomycetes</taxon>
        <taxon>Mycobacteriales</taxon>
        <taxon>Gordoniaceae</taxon>
        <taxon>Gordonia</taxon>
    </lineage>
</organism>
<dbReference type="Pfam" id="PF01593">
    <property type="entry name" value="Amino_oxidase"/>
    <property type="match status" value="1"/>
</dbReference>
<dbReference type="GO" id="GO:0016491">
    <property type="term" value="F:oxidoreductase activity"/>
    <property type="evidence" value="ECO:0007669"/>
    <property type="project" value="InterPro"/>
</dbReference>
<dbReference type="SUPFAM" id="SSF51905">
    <property type="entry name" value="FAD/NAD(P)-binding domain"/>
    <property type="match status" value="1"/>
</dbReference>
<dbReference type="PANTHER" id="PTHR42923:SF17">
    <property type="entry name" value="AMINE OXIDASE DOMAIN-CONTAINING PROTEIN"/>
    <property type="match status" value="1"/>
</dbReference>
<gene>
    <name evidence="2" type="ORF">GYA93_09280</name>
</gene>
<name>A0A7K3LNK3_9ACTN</name>
<feature type="domain" description="Amine oxidase" evidence="1">
    <location>
        <begin position="20"/>
        <end position="443"/>
    </location>
</feature>
<protein>
    <submittedName>
        <fullName evidence="2">FAD-dependent oxidoreductase</fullName>
    </submittedName>
</protein>
<reference evidence="2 3" key="1">
    <citation type="submission" date="2020-01" db="EMBL/GenBank/DDBJ databases">
        <title>Investigation of new actinobacteria for the biodesulphurisation of diesel fuel.</title>
        <authorList>
            <person name="Athi Narayanan S.M."/>
        </authorList>
    </citation>
    <scope>NUCLEOTIDE SEQUENCE [LARGE SCALE GENOMIC DNA]</scope>
    <source>
        <strain evidence="2 3">213E</strain>
    </source>
</reference>
<dbReference type="Proteomes" id="UP000466307">
    <property type="component" value="Unassembled WGS sequence"/>
</dbReference>
<keyword evidence="3" id="KW-1185">Reference proteome</keyword>
<dbReference type="EMBL" id="JAADZU010000023">
    <property type="protein sequence ID" value="NDK89768.1"/>
    <property type="molecule type" value="Genomic_DNA"/>
</dbReference>
<accession>A0A7K3LNK3</accession>
<dbReference type="InterPro" id="IPR002937">
    <property type="entry name" value="Amino_oxidase"/>
</dbReference>
<dbReference type="InterPro" id="IPR036188">
    <property type="entry name" value="FAD/NAD-bd_sf"/>
</dbReference>
<dbReference type="AlphaFoldDB" id="A0A7K3LNK3"/>
<dbReference type="RefSeq" id="WP_059036672.1">
    <property type="nucleotide sequence ID" value="NZ_JAADZU010000023.1"/>
</dbReference>